<dbReference type="FunFam" id="2.40.10.10:FF:000039">
    <property type="entry name" value="Brain-specific serine protease 4"/>
    <property type="match status" value="1"/>
</dbReference>
<dbReference type="InterPro" id="IPR001254">
    <property type="entry name" value="Trypsin_dom"/>
</dbReference>
<feature type="signal peptide" evidence="3">
    <location>
        <begin position="1"/>
        <end position="17"/>
    </location>
</feature>
<protein>
    <recommendedName>
        <fullName evidence="4">Peptidase S1 domain-containing protein</fullName>
    </recommendedName>
</protein>
<dbReference type="Pfam" id="PF00089">
    <property type="entry name" value="Trypsin"/>
    <property type="match status" value="1"/>
</dbReference>
<dbReference type="InterPro" id="IPR043504">
    <property type="entry name" value="Peptidase_S1_PA_chymotrypsin"/>
</dbReference>
<keyword evidence="6" id="KW-1185">Reference proteome</keyword>
<dbReference type="PROSITE" id="PS00135">
    <property type="entry name" value="TRYPSIN_SER"/>
    <property type="match status" value="1"/>
</dbReference>
<dbReference type="Gene3D" id="2.40.10.10">
    <property type="entry name" value="Trypsin-like serine proteases"/>
    <property type="match status" value="2"/>
</dbReference>
<dbReference type="GO" id="GO:0006508">
    <property type="term" value="P:proteolysis"/>
    <property type="evidence" value="ECO:0007669"/>
    <property type="project" value="UniProtKB-KW"/>
</dbReference>
<dbReference type="GO" id="GO:0004252">
    <property type="term" value="F:serine-type endopeptidase activity"/>
    <property type="evidence" value="ECO:0007669"/>
    <property type="project" value="InterPro"/>
</dbReference>
<dbReference type="AlphaFoldDB" id="A0AAV6ZRS6"/>
<dbReference type="PRINTS" id="PR00722">
    <property type="entry name" value="CHYMOTRYPSIN"/>
</dbReference>
<gene>
    <name evidence="5" type="ORF">GDO81_027791</name>
</gene>
<dbReference type="Proteomes" id="UP000824782">
    <property type="component" value="Unassembled WGS sequence"/>
</dbReference>
<dbReference type="InterPro" id="IPR001314">
    <property type="entry name" value="Peptidase_S1A"/>
</dbReference>
<reference evidence="5" key="1">
    <citation type="thesis" date="2020" institute="ProQuest LLC" country="789 East Eisenhower Parkway, Ann Arbor, MI, USA">
        <title>Comparative Genomics and Chromosome Evolution.</title>
        <authorList>
            <person name="Mudd A.B."/>
        </authorList>
    </citation>
    <scope>NUCLEOTIDE SEQUENCE</scope>
    <source>
        <strain evidence="5">237g6f4</strain>
        <tissue evidence="5">Blood</tissue>
    </source>
</reference>
<dbReference type="CDD" id="cd00190">
    <property type="entry name" value="Tryp_SPc"/>
    <property type="match status" value="1"/>
</dbReference>
<keyword evidence="2" id="KW-0645">Protease</keyword>
<dbReference type="SUPFAM" id="SSF50494">
    <property type="entry name" value="Trypsin-like serine proteases"/>
    <property type="match status" value="1"/>
</dbReference>
<dbReference type="PANTHER" id="PTHR24253:SF153">
    <property type="entry name" value="SERINE PROTEASE HEPSIN"/>
    <property type="match status" value="1"/>
</dbReference>
<comment type="caution">
    <text evidence="5">The sequence shown here is derived from an EMBL/GenBank/DDBJ whole genome shotgun (WGS) entry which is preliminary data.</text>
</comment>
<keyword evidence="3" id="KW-0732">Signal</keyword>
<keyword evidence="1" id="KW-1015">Disulfide bond</keyword>
<dbReference type="InterPro" id="IPR009003">
    <property type="entry name" value="Peptidase_S1_PA"/>
</dbReference>
<dbReference type="EMBL" id="WNYA01000075">
    <property type="protein sequence ID" value="KAG8550184.1"/>
    <property type="molecule type" value="Genomic_DNA"/>
</dbReference>
<feature type="chain" id="PRO_5043854543" description="Peptidase S1 domain-containing protein" evidence="3">
    <location>
        <begin position="18"/>
        <end position="277"/>
    </location>
</feature>
<sequence length="277" mass="30285">MLRTLLYVLVVLHVASATTRSQPTCGSPVFANRIVGGTDAVDGEWPWQASMQYLGYHFCGGSLISGQWVLSAAHCFEQLFPLLHYEVQLGAYRLSLENPHSVRRRIQSVMNHPNYTTTADEWDIALVKLESPVTFTSHIIPICLPSASIPLPNGLECWVTGWGHIDNNEPLPAPETLQKVTVPLIDHKTCDEMYHKGSDLSDSITIVYDTMICAGYIEGGRDACQGDSGGPLVCKVNGVWYQPGVVSWGDGCALPERPGCTPWYLPTSPGSSHTSQS</sequence>
<name>A0AAV6ZRS6_ENGPU</name>
<evidence type="ECO:0000256" key="1">
    <source>
        <dbReference type="ARBA" id="ARBA00023157"/>
    </source>
</evidence>
<organism evidence="5 6">
    <name type="scientific">Engystomops pustulosus</name>
    <name type="common">Tungara frog</name>
    <name type="synonym">Physalaemus pustulosus</name>
    <dbReference type="NCBI Taxonomy" id="76066"/>
    <lineage>
        <taxon>Eukaryota</taxon>
        <taxon>Metazoa</taxon>
        <taxon>Chordata</taxon>
        <taxon>Craniata</taxon>
        <taxon>Vertebrata</taxon>
        <taxon>Euteleostomi</taxon>
        <taxon>Amphibia</taxon>
        <taxon>Batrachia</taxon>
        <taxon>Anura</taxon>
        <taxon>Neobatrachia</taxon>
        <taxon>Hyloidea</taxon>
        <taxon>Leptodactylidae</taxon>
        <taxon>Leiuperinae</taxon>
        <taxon>Engystomops</taxon>
    </lineage>
</organism>
<evidence type="ECO:0000256" key="3">
    <source>
        <dbReference type="SAM" id="SignalP"/>
    </source>
</evidence>
<evidence type="ECO:0000313" key="5">
    <source>
        <dbReference type="EMBL" id="KAG8550184.1"/>
    </source>
</evidence>
<proteinExistence type="predicted"/>
<evidence type="ECO:0000313" key="6">
    <source>
        <dbReference type="Proteomes" id="UP000824782"/>
    </source>
</evidence>
<keyword evidence="2" id="KW-0720">Serine protease</keyword>
<feature type="domain" description="Peptidase S1" evidence="4">
    <location>
        <begin position="34"/>
        <end position="264"/>
    </location>
</feature>
<dbReference type="PROSITE" id="PS00134">
    <property type="entry name" value="TRYPSIN_HIS"/>
    <property type="match status" value="1"/>
</dbReference>
<evidence type="ECO:0000256" key="2">
    <source>
        <dbReference type="RuleBase" id="RU363034"/>
    </source>
</evidence>
<dbReference type="PROSITE" id="PS50240">
    <property type="entry name" value="TRYPSIN_DOM"/>
    <property type="match status" value="1"/>
</dbReference>
<dbReference type="InterPro" id="IPR018114">
    <property type="entry name" value="TRYPSIN_HIS"/>
</dbReference>
<accession>A0AAV6ZRS6</accession>
<evidence type="ECO:0000259" key="4">
    <source>
        <dbReference type="PROSITE" id="PS50240"/>
    </source>
</evidence>
<keyword evidence="2" id="KW-0378">Hydrolase</keyword>
<dbReference type="SMART" id="SM00020">
    <property type="entry name" value="Tryp_SPc"/>
    <property type="match status" value="1"/>
</dbReference>
<dbReference type="InterPro" id="IPR033116">
    <property type="entry name" value="TRYPSIN_SER"/>
</dbReference>
<dbReference type="PANTHER" id="PTHR24253">
    <property type="entry name" value="TRANSMEMBRANE PROTEASE SERINE"/>
    <property type="match status" value="1"/>
</dbReference>